<comment type="caution">
    <text evidence="2">The sequence shown here is derived from an EMBL/GenBank/DDBJ whole genome shotgun (WGS) entry which is preliminary data.</text>
</comment>
<evidence type="ECO:0000313" key="2">
    <source>
        <dbReference type="EMBL" id="KAJ7349725.1"/>
    </source>
</evidence>
<feature type="region of interest" description="Disordered" evidence="1">
    <location>
        <begin position="233"/>
        <end position="340"/>
    </location>
</feature>
<gene>
    <name evidence="2" type="ORF">DFH08DRAFT_807077</name>
</gene>
<dbReference type="EMBL" id="JARIHO010000015">
    <property type="protein sequence ID" value="KAJ7349725.1"/>
    <property type="molecule type" value="Genomic_DNA"/>
</dbReference>
<feature type="compositionally biased region" description="Basic and acidic residues" evidence="1">
    <location>
        <begin position="1196"/>
        <end position="1216"/>
    </location>
</feature>
<organism evidence="2 3">
    <name type="scientific">Mycena albidolilacea</name>
    <dbReference type="NCBI Taxonomy" id="1033008"/>
    <lineage>
        <taxon>Eukaryota</taxon>
        <taxon>Fungi</taxon>
        <taxon>Dikarya</taxon>
        <taxon>Basidiomycota</taxon>
        <taxon>Agaricomycotina</taxon>
        <taxon>Agaricomycetes</taxon>
        <taxon>Agaricomycetidae</taxon>
        <taxon>Agaricales</taxon>
        <taxon>Marasmiineae</taxon>
        <taxon>Mycenaceae</taxon>
        <taxon>Mycena</taxon>
    </lineage>
</organism>
<keyword evidence="3" id="KW-1185">Reference proteome</keyword>
<accession>A0AAD7A536</accession>
<proteinExistence type="predicted"/>
<feature type="compositionally biased region" description="Polar residues" evidence="1">
    <location>
        <begin position="240"/>
        <end position="253"/>
    </location>
</feature>
<feature type="compositionally biased region" description="Basic residues" evidence="1">
    <location>
        <begin position="1217"/>
        <end position="1231"/>
    </location>
</feature>
<feature type="compositionally biased region" description="Acidic residues" evidence="1">
    <location>
        <begin position="310"/>
        <end position="320"/>
    </location>
</feature>
<feature type="region of interest" description="Disordered" evidence="1">
    <location>
        <begin position="1196"/>
        <end position="1245"/>
    </location>
</feature>
<dbReference type="PANTHER" id="PTHR31912:SF34">
    <property type="entry name" value="NOTOCHORD-RELATED PROTEIN"/>
    <property type="match status" value="1"/>
</dbReference>
<dbReference type="Proteomes" id="UP001218218">
    <property type="component" value="Unassembled WGS sequence"/>
</dbReference>
<protein>
    <submittedName>
        <fullName evidence="2">Uncharacterized protein</fullName>
    </submittedName>
</protein>
<reference evidence="2" key="1">
    <citation type="submission" date="2023-03" db="EMBL/GenBank/DDBJ databases">
        <title>Massive genome expansion in bonnet fungi (Mycena s.s.) driven by repeated elements and novel gene families across ecological guilds.</title>
        <authorList>
            <consortium name="Lawrence Berkeley National Laboratory"/>
            <person name="Harder C.B."/>
            <person name="Miyauchi S."/>
            <person name="Viragh M."/>
            <person name="Kuo A."/>
            <person name="Thoen E."/>
            <person name="Andreopoulos B."/>
            <person name="Lu D."/>
            <person name="Skrede I."/>
            <person name="Drula E."/>
            <person name="Henrissat B."/>
            <person name="Morin E."/>
            <person name="Kohler A."/>
            <person name="Barry K."/>
            <person name="LaButti K."/>
            <person name="Morin E."/>
            <person name="Salamov A."/>
            <person name="Lipzen A."/>
            <person name="Mereny Z."/>
            <person name="Hegedus B."/>
            <person name="Baldrian P."/>
            <person name="Stursova M."/>
            <person name="Weitz H."/>
            <person name="Taylor A."/>
            <person name="Grigoriev I.V."/>
            <person name="Nagy L.G."/>
            <person name="Martin F."/>
            <person name="Kauserud H."/>
        </authorList>
    </citation>
    <scope>NUCLEOTIDE SEQUENCE</scope>
    <source>
        <strain evidence="2">CBHHK002</strain>
    </source>
</reference>
<name>A0AAD7A536_9AGAR</name>
<evidence type="ECO:0000313" key="3">
    <source>
        <dbReference type="Proteomes" id="UP001218218"/>
    </source>
</evidence>
<sequence>MSLASAFSRPSLSRTQLARGVSDQTAGLGTGSLHHLGAVAPKPNIKHFQSTLCGPQTLLNPLISQHSGTKTGTVYRVCLLWCLHASKFNSPGPHPEYAAVDSGECTYYMFYIHRCRLRVPASDEWKVEVRAAGRKGEKEWRKEGKAQDMHLAACTTFGAGYDLYLECAILIKYSFTAASSVPNAAATSQSAIQNQYMPLSRAATHEDLKSHVDHVRKMDREPAPMSSPLHVASELGSEAGSPSSHSRFASPTPSGIPASSLPTSDLFDLFGGRPTQSVHGPALPSDDPNQIYDDFAGELAQNRPSPNESSEFDSSDDEDAYNTWQKPESDDIMPEEHPESDGLLYQYDDQFAEEQRNFAPEHSLVASGDEDWWCWRSKEECLLDIMSGFPRACFSEKELNATRWYAKKNGVSSQPTIKQVKNHREDILNVAGLQTKLLHGKLGNTFAVNDWFKILQHEFANPLIRPKLHLYPEDSGQRLEEARQAAKWKQEVDGNISGPMARGTGGKDFFVEEVCFAKLDSHGSIGPVMPMRWFTREGRMWSIAHPLRLTASNSAFVIDGRESTCLEIPLNKYFLNVRDLEDPDVQARYSIPPPSSIAGILRDPSLPLKKWSQPSVNQWRIKGKGRRVHSVPLWKYCDDTSGNVSKKWNKHNSILFTLAGLPRELTQMIYNIHFIATSNLSPPLEMMEAVVAMLRGNFSAVFARRNPTRTAARRATPAGIPRTKQQTISNLTAQLKRAIDGAPSAVDDMATDTGSKDKIFHHFLDKLQVAASKLRDEQKERGPSGTGVSKAEEVKNLLHKLRAEMPDNIFNPVLSIPGEVVDFDAHHDTPVEILHVVLLGVVKYWWRDVVSRQNSKGKEELRARLSSVDVSGLNTPPIRGNTYVQYAGSLVGRNFRVILQVALVVLHGLIPQAHYATESFESFNLVIRLRSIHSSKHAPSLDIATAFSHLHAVRHLVSGGYVLEDENGNHIAPRQAGPEVLALLNDEEFLGYMTMIGLSNTNKSGLHMPLVGSAPCPWPDTAAAKHGISSLLRASDTVQRCRSLVLTNGDKIEISKYLIYRKGGGLCVGRAEEILVELETDSVIGILISACLIGPDVMPYRLPSCTLQENQRLMVAFNCKMTLTWRVVQERQRTDRFENEVNHAVEPNDCFLNLAQLRSATDVQHFRSRTRFPGLSLQDAIEKSIENKAQLEREAKEVEATKEALKEAAKEKPAKEKGKRKKRTTPRRPHHLNWNQQSSLRQQKRVAERSGNELRLIGTLLTDKLTASDIDLLAFFHDRAIPFVLLRPLLRPFPHHRLGPILDLSKSAVRIKVGSYLRLPAMVLRKAVGPHVLPFKLQVANDTFGGRLGIDLVAKTSNLVLQVRDTSTKNVMFAHLWKTGMQIFHFGLHLATLPFQRIWL</sequence>
<evidence type="ECO:0000256" key="1">
    <source>
        <dbReference type="SAM" id="MobiDB-lite"/>
    </source>
</evidence>
<dbReference type="PANTHER" id="PTHR31912">
    <property type="entry name" value="IP13529P"/>
    <property type="match status" value="1"/>
</dbReference>